<proteinExistence type="predicted"/>
<protein>
    <submittedName>
        <fullName evidence="1">Uncharacterized protein</fullName>
    </submittedName>
</protein>
<name>A0A4Y2RBE4_ARAVE</name>
<dbReference type="Proteomes" id="UP000499080">
    <property type="component" value="Unassembled WGS sequence"/>
</dbReference>
<evidence type="ECO:0000313" key="2">
    <source>
        <dbReference type="Proteomes" id="UP000499080"/>
    </source>
</evidence>
<evidence type="ECO:0000313" key="1">
    <source>
        <dbReference type="EMBL" id="GBN72115.1"/>
    </source>
</evidence>
<sequence length="195" mass="21672">MALAPINPNIHPSILSRCRMFRSPGFRSNLGGRIRLHPMLLTNSTIPHTQKTGNLGISALLAKEEADNFKVNTDDQLVHVILQQTGVIVFRYYTGNQDWKNSFNCVCVARKSPATYGFTVVQPDPSWPMRDVAERLSGSLASSNTFVCPLNRQLKAAFCDIYPSEVMPILTTDALWTVVNILGALNSLDKSQHRT</sequence>
<dbReference type="EMBL" id="BGPR01016178">
    <property type="protein sequence ID" value="GBN72115.1"/>
    <property type="molecule type" value="Genomic_DNA"/>
</dbReference>
<reference evidence="1 2" key="1">
    <citation type="journal article" date="2019" name="Sci. Rep.">
        <title>Orb-weaving spider Araneus ventricosus genome elucidates the spidroin gene catalogue.</title>
        <authorList>
            <person name="Kono N."/>
            <person name="Nakamura H."/>
            <person name="Ohtoshi R."/>
            <person name="Moran D.A.P."/>
            <person name="Shinohara A."/>
            <person name="Yoshida Y."/>
            <person name="Fujiwara M."/>
            <person name="Mori M."/>
            <person name="Tomita M."/>
            <person name="Arakawa K."/>
        </authorList>
    </citation>
    <scope>NUCLEOTIDE SEQUENCE [LARGE SCALE GENOMIC DNA]</scope>
</reference>
<organism evidence="1 2">
    <name type="scientific">Araneus ventricosus</name>
    <name type="common">Orbweaver spider</name>
    <name type="synonym">Epeira ventricosa</name>
    <dbReference type="NCBI Taxonomy" id="182803"/>
    <lineage>
        <taxon>Eukaryota</taxon>
        <taxon>Metazoa</taxon>
        <taxon>Ecdysozoa</taxon>
        <taxon>Arthropoda</taxon>
        <taxon>Chelicerata</taxon>
        <taxon>Arachnida</taxon>
        <taxon>Araneae</taxon>
        <taxon>Araneomorphae</taxon>
        <taxon>Entelegynae</taxon>
        <taxon>Araneoidea</taxon>
        <taxon>Araneidae</taxon>
        <taxon>Araneus</taxon>
    </lineage>
</organism>
<comment type="caution">
    <text evidence="1">The sequence shown here is derived from an EMBL/GenBank/DDBJ whole genome shotgun (WGS) entry which is preliminary data.</text>
</comment>
<accession>A0A4Y2RBE4</accession>
<dbReference type="AlphaFoldDB" id="A0A4Y2RBE4"/>
<keyword evidence="2" id="KW-1185">Reference proteome</keyword>
<gene>
    <name evidence="1" type="ORF">AVEN_106989_1</name>
</gene>